<evidence type="ECO:0000313" key="2">
    <source>
        <dbReference type="EMBL" id="KAJ4950651.1"/>
    </source>
</evidence>
<keyword evidence="3" id="KW-1185">Reference proteome</keyword>
<proteinExistence type="predicted"/>
<keyword evidence="1" id="KW-0732">Signal</keyword>
<dbReference type="EMBL" id="JAMYWD010000012">
    <property type="protein sequence ID" value="KAJ4950651.1"/>
    <property type="molecule type" value="Genomic_DNA"/>
</dbReference>
<evidence type="ECO:0008006" key="4">
    <source>
        <dbReference type="Google" id="ProtNLM"/>
    </source>
</evidence>
<comment type="caution">
    <text evidence="2">The sequence shown here is derived from an EMBL/GenBank/DDBJ whole genome shotgun (WGS) entry which is preliminary data.</text>
</comment>
<organism evidence="2 3">
    <name type="scientific">Protea cynaroides</name>
    <dbReference type="NCBI Taxonomy" id="273540"/>
    <lineage>
        <taxon>Eukaryota</taxon>
        <taxon>Viridiplantae</taxon>
        <taxon>Streptophyta</taxon>
        <taxon>Embryophyta</taxon>
        <taxon>Tracheophyta</taxon>
        <taxon>Spermatophyta</taxon>
        <taxon>Magnoliopsida</taxon>
        <taxon>Proteales</taxon>
        <taxon>Proteaceae</taxon>
        <taxon>Protea</taxon>
    </lineage>
</organism>
<sequence>MPEFPLLLFFSLIKFLKTDSINVLCCQFIICRRHSTIPSRFVLSQYLICTRHTTPHQHQGWKNPLLQKATVPPSNGNSYRTFKATQKSRTYPNFTKALFPTNTINQASISNLAQISISLCS</sequence>
<feature type="chain" id="PRO_5040229148" description="Secreted protein" evidence="1">
    <location>
        <begin position="21"/>
        <end position="121"/>
    </location>
</feature>
<dbReference type="AlphaFoldDB" id="A0A9Q0GPF4"/>
<accession>A0A9Q0GPF4</accession>
<evidence type="ECO:0000313" key="3">
    <source>
        <dbReference type="Proteomes" id="UP001141806"/>
    </source>
</evidence>
<dbReference type="Proteomes" id="UP001141806">
    <property type="component" value="Unassembled WGS sequence"/>
</dbReference>
<name>A0A9Q0GPF4_9MAGN</name>
<protein>
    <recommendedName>
        <fullName evidence="4">Secreted protein</fullName>
    </recommendedName>
</protein>
<evidence type="ECO:0000256" key="1">
    <source>
        <dbReference type="SAM" id="SignalP"/>
    </source>
</evidence>
<reference evidence="2" key="1">
    <citation type="journal article" date="2023" name="Plant J.">
        <title>The genome of the king protea, Protea cynaroides.</title>
        <authorList>
            <person name="Chang J."/>
            <person name="Duong T.A."/>
            <person name="Schoeman C."/>
            <person name="Ma X."/>
            <person name="Roodt D."/>
            <person name="Barker N."/>
            <person name="Li Z."/>
            <person name="Van de Peer Y."/>
            <person name="Mizrachi E."/>
        </authorList>
    </citation>
    <scope>NUCLEOTIDE SEQUENCE</scope>
    <source>
        <tissue evidence="2">Young leaves</tissue>
    </source>
</reference>
<gene>
    <name evidence="2" type="ORF">NE237_027483</name>
</gene>
<feature type="signal peptide" evidence="1">
    <location>
        <begin position="1"/>
        <end position="20"/>
    </location>
</feature>